<keyword evidence="3" id="KW-1185">Reference proteome</keyword>
<evidence type="ECO:0000256" key="1">
    <source>
        <dbReference type="PROSITE-ProRule" id="PRU00339"/>
    </source>
</evidence>
<sequence length="359" mass="39484">MISEFKIPLHRFDLNLLPADARQIGSEAFKMAVTVHFAAEYAASGQNAIVTVDDVEIGVMTYPRDADALDMIMPKLKAGKLAEAVPYLEAVNKDEPDNAAVLYNLGLCYSELGQFDEAIIRLKRAVQLDPKHAHSWIGIGNAYHRMRKPEQALEAFTEALRLNPKDAYTQRNLGGMLLAMKRPAEGVAYLRNALALMPDDPQSIYGLALGLSDLDTVDADREADGLFNRIIKEHPTSPVVEQAEKARTRLAHKGLQEGAVGGLRLDVLAYMTDALRTFDKVGPKDMQRIALEIALKGQSGLDINNPAKQYTLKSLPGEFSGLHLLAIMYAAFQRVDPTADLGADFSKEYAMALKAYKGR</sequence>
<keyword evidence="1" id="KW-0802">TPR repeat</keyword>
<dbReference type="InterPro" id="IPR019734">
    <property type="entry name" value="TPR_rpt"/>
</dbReference>
<dbReference type="PROSITE" id="PS50005">
    <property type="entry name" value="TPR"/>
    <property type="match status" value="2"/>
</dbReference>
<reference evidence="2" key="1">
    <citation type="submission" date="2017-04" db="EMBL/GenBank/DDBJ databases">
        <title>Unexpected and diverse lifestyles within the genus Limnohabitans.</title>
        <authorList>
            <person name="Kasalicky V."/>
            <person name="Mehrshad M."/>
            <person name="Andrei S.-A."/>
            <person name="Salcher M."/>
            <person name="Kratochvilova H."/>
            <person name="Simek K."/>
            <person name="Ghai R."/>
        </authorList>
    </citation>
    <scope>NUCLEOTIDE SEQUENCE [LARGE SCALE GENOMIC DNA]</scope>
    <source>
        <strain evidence="2">II-D5</strain>
    </source>
</reference>
<name>A0A2T7UA35_9BURK</name>
<dbReference type="OrthoDB" id="9814129at2"/>
<proteinExistence type="predicted"/>
<evidence type="ECO:0000313" key="2">
    <source>
        <dbReference type="EMBL" id="PVE41491.1"/>
    </source>
</evidence>
<protein>
    <submittedName>
        <fullName evidence="2">Uncharacterized protein</fullName>
    </submittedName>
</protein>
<dbReference type="Pfam" id="PF00515">
    <property type="entry name" value="TPR_1"/>
    <property type="match status" value="1"/>
</dbReference>
<dbReference type="RefSeq" id="WP_053169139.1">
    <property type="nucleotide sequence ID" value="NZ_LFYT02000029.1"/>
</dbReference>
<organism evidence="2 3">
    <name type="scientific">Limnohabitans planktonicus II-D5</name>
    <dbReference type="NCBI Taxonomy" id="1293045"/>
    <lineage>
        <taxon>Bacteria</taxon>
        <taxon>Pseudomonadati</taxon>
        <taxon>Pseudomonadota</taxon>
        <taxon>Betaproteobacteria</taxon>
        <taxon>Burkholderiales</taxon>
        <taxon>Comamonadaceae</taxon>
        <taxon>Limnohabitans</taxon>
    </lineage>
</organism>
<dbReference type="SMART" id="SM00028">
    <property type="entry name" value="TPR"/>
    <property type="match status" value="3"/>
</dbReference>
<dbReference type="PANTHER" id="PTHR12558">
    <property type="entry name" value="CELL DIVISION CYCLE 16,23,27"/>
    <property type="match status" value="1"/>
</dbReference>
<dbReference type="PANTHER" id="PTHR12558:SF13">
    <property type="entry name" value="CELL DIVISION CYCLE PROTEIN 27 HOMOLOG"/>
    <property type="match status" value="1"/>
</dbReference>
<dbReference type="STRING" id="1293045.H663_01625"/>
<dbReference type="InterPro" id="IPR011990">
    <property type="entry name" value="TPR-like_helical_dom_sf"/>
</dbReference>
<accession>A0A2T7UA35</accession>
<comment type="caution">
    <text evidence="2">The sequence shown here is derived from an EMBL/GenBank/DDBJ whole genome shotgun (WGS) entry which is preliminary data.</text>
</comment>
<dbReference type="SUPFAM" id="SSF48452">
    <property type="entry name" value="TPR-like"/>
    <property type="match status" value="1"/>
</dbReference>
<evidence type="ECO:0000313" key="3">
    <source>
        <dbReference type="Proteomes" id="UP000037507"/>
    </source>
</evidence>
<dbReference type="Proteomes" id="UP000037507">
    <property type="component" value="Unassembled WGS sequence"/>
</dbReference>
<dbReference type="Gene3D" id="1.25.40.10">
    <property type="entry name" value="Tetratricopeptide repeat domain"/>
    <property type="match status" value="1"/>
</dbReference>
<dbReference type="PROSITE" id="PS50293">
    <property type="entry name" value="TPR_REGION"/>
    <property type="match status" value="2"/>
</dbReference>
<feature type="repeat" description="TPR" evidence="1">
    <location>
        <begin position="133"/>
        <end position="166"/>
    </location>
</feature>
<feature type="repeat" description="TPR" evidence="1">
    <location>
        <begin position="99"/>
        <end position="132"/>
    </location>
</feature>
<dbReference type="EMBL" id="LFYT02000029">
    <property type="protein sequence ID" value="PVE41491.1"/>
    <property type="molecule type" value="Genomic_DNA"/>
</dbReference>
<gene>
    <name evidence="2" type="ORF">H663_017045</name>
</gene>
<dbReference type="Pfam" id="PF14559">
    <property type="entry name" value="TPR_19"/>
    <property type="match status" value="1"/>
</dbReference>
<dbReference type="AlphaFoldDB" id="A0A2T7UA35"/>